<evidence type="ECO:0000313" key="8">
    <source>
        <dbReference type="Proteomes" id="UP000759131"/>
    </source>
</evidence>
<feature type="compositionally biased region" description="Low complexity" evidence="5">
    <location>
        <begin position="418"/>
        <end position="431"/>
    </location>
</feature>
<dbReference type="FunFam" id="3.20.20.80:FF:000007">
    <property type="entry name" value="Acidic mammalian chitinase"/>
    <property type="match status" value="2"/>
</dbReference>
<dbReference type="EMBL" id="CAJPIZ010000874">
    <property type="protein sequence ID" value="CAG2102436.1"/>
    <property type="molecule type" value="Genomic_DNA"/>
</dbReference>
<dbReference type="PANTHER" id="PTHR11177">
    <property type="entry name" value="CHITINASE"/>
    <property type="match status" value="1"/>
</dbReference>
<dbReference type="GO" id="GO:0006032">
    <property type="term" value="P:chitin catabolic process"/>
    <property type="evidence" value="ECO:0007669"/>
    <property type="project" value="TreeGrafter"/>
</dbReference>
<dbReference type="AlphaFoldDB" id="A0A7R9KF61"/>
<dbReference type="GO" id="GO:0005576">
    <property type="term" value="C:extracellular region"/>
    <property type="evidence" value="ECO:0007669"/>
    <property type="project" value="TreeGrafter"/>
</dbReference>
<keyword evidence="1 4" id="KW-0378">Hydrolase</keyword>
<dbReference type="Proteomes" id="UP000759131">
    <property type="component" value="Unassembled WGS sequence"/>
</dbReference>
<evidence type="ECO:0000256" key="3">
    <source>
        <dbReference type="ARBA" id="ARBA00023295"/>
    </source>
</evidence>
<dbReference type="InterPro" id="IPR029070">
    <property type="entry name" value="Chitinase_insertion_sf"/>
</dbReference>
<feature type="compositionally biased region" description="Pro residues" evidence="5">
    <location>
        <begin position="928"/>
        <end position="957"/>
    </location>
</feature>
<dbReference type="SUPFAM" id="SSF51445">
    <property type="entry name" value="(Trans)glycosidases"/>
    <property type="match status" value="2"/>
</dbReference>
<dbReference type="InterPro" id="IPR050314">
    <property type="entry name" value="Glycosyl_Hydrlase_18"/>
</dbReference>
<accession>A0A7R9KF61</accession>
<evidence type="ECO:0000313" key="7">
    <source>
        <dbReference type="EMBL" id="CAD7622006.1"/>
    </source>
</evidence>
<feature type="domain" description="GH18" evidence="6">
    <location>
        <begin position="20"/>
        <end position="397"/>
    </location>
</feature>
<reference evidence="7" key="1">
    <citation type="submission" date="2020-11" db="EMBL/GenBank/DDBJ databases">
        <authorList>
            <person name="Tran Van P."/>
        </authorList>
    </citation>
    <scope>NUCLEOTIDE SEQUENCE</scope>
</reference>
<organism evidence="7">
    <name type="scientific">Medioppia subpectinata</name>
    <dbReference type="NCBI Taxonomy" id="1979941"/>
    <lineage>
        <taxon>Eukaryota</taxon>
        <taxon>Metazoa</taxon>
        <taxon>Ecdysozoa</taxon>
        <taxon>Arthropoda</taxon>
        <taxon>Chelicerata</taxon>
        <taxon>Arachnida</taxon>
        <taxon>Acari</taxon>
        <taxon>Acariformes</taxon>
        <taxon>Sarcoptiformes</taxon>
        <taxon>Oribatida</taxon>
        <taxon>Brachypylina</taxon>
        <taxon>Oppioidea</taxon>
        <taxon>Oppiidae</taxon>
        <taxon>Medioppia</taxon>
    </lineage>
</organism>
<feature type="domain" description="GH18" evidence="6">
    <location>
        <begin position="536"/>
        <end position="912"/>
    </location>
</feature>
<gene>
    <name evidence="7" type="ORF">OSB1V03_LOCUS2475</name>
</gene>
<dbReference type="PANTHER" id="PTHR11177:SF360">
    <property type="entry name" value="CHITINASE 4-RELATED"/>
    <property type="match status" value="1"/>
</dbReference>
<evidence type="ECO:0000259" key="6">
    <source>
        <dbReference type="PROSITE" id="PS51910"/>
    </source>
</evidence>
<keyword evidence="2" id="KW-1015">Disulfide bond</keyword>
<feature type="compositionally biased region" description="Pro residues" evidence="5">
    <location>
        <begin position="432"/>
        <end position="441"/>
    </location>
</feature>
<dbReference type="Gene3D" id="3.10.50.10">
    <property type="match status" value="1"/>
</dbReference>
<dbReference type="PROSITE" id="PS51910">
    <property type="entry name" value="GH18_2"/>
    <property type="match status" value="2"/>
</dbReference>
<dbReference type="SUPFAM" id="SSF54556">
    <property type="entry name" value="Chitinase insertion domain"/>
    <property type="match status" value="2"/>
</dbReference>
<dbReference type="Pfam" id="PF00704">
    <property type="entry name" value="Glyco_hydro_18"/>
    <property type="match status" value="2"/>
</dbReference>
<name>A0A7R9KF61_9ACAR</name>
<dbReference type="GO" id="GO:0008061">
    <property type="term" value="F:chitin binding"/>
    <property type="evidence" value="ECO:0007669"/>
    <property type="project" value="InterPro"/>
</dbReference>
<evidence type="ECO:0000256" key="5">
    <source>
        <dbReference type="SAM" id="MobiDB-lite"/>
    </source>
</evidence>
<sequence length="1020" mass="116607">MGAKPTVSKRDRNDYEKNPHPIVCYFGSWAHYHKNETFEIEDIDYNLCTHINYGFAKIDEYNYTMLMFDPWLEDHLEEYKRFTDLRKKNPHLTTMISLGGWYEGSEKYSDMVTNVQMRQRFVKSAVDFLVKYDFDGLDLDWEHPGARGGAATDKENYVKLLEELKVAFESEGYLLTAALSPGKGTIDHAFVVPKLNELLDWANVMTYDYHGGFDNYLGHNAPIFHRPEENEELERSHPGMDYTHFTVDFTINYFLSLGLSKEKMIMGVPFYGRGWTLMDAQHNKLHDEAKGMSPAGWIGGEPGVLGYDELCQLFKKNETSDWQTTGDPYYLAPYSWTKKIFMGHEDVKSIKCKIAYLKSKKLKGAMVWALENDDFKNRCGDGKYPLLNTVYSMLNGKDSGSMECPYGNIYPPTPTPEPTTTTTTTTTTQKPTPSPDTPTPVPITSTTPGDIDLLCSRDGYMPDREDKHDYYQCENIGPHEWRLTKKSCPLGPSGEQLIWHQELKRFLLLSALVLIFVTGLDAVAKRDHNDYTKNPHPIVCYFGSWAHYHKAEPFEIEDIDYDLCTHINYGFAKIDEYNYTLLMFDPWLEEHFEAYKRFIDLKKKNPNLTTMISLGGWYEGSEKYSDMVTNSEMRQRFVKLAVEFLIKYDFDGLDLDWEHPGARGGAATDKENYVKLLEELKVAFEPHGFLLTAALSPGKSTIDHAFVVPKLNELLDWANVMTYDYHGGFDNYLGHNAPIYHRPEETEELERSHPGMDYTHFTVDFTVNYFLSLGLSKEKMIMGVPFYGRGWTLMDAQHNKLHDEAKGMSPAGWIGGEPGVLGYDELCQLFKKEGSDWHTTGDPYYLAPYSWTNDIFIGHEDVKSLKCKIAYLKSKKLKGAMVWALENDDFKNRCGEGKNPLLNTVYSMLNGKDAGSMECPYGDVIPRTPAPTTPTPKPTTPTPAPTTPTPAPTPSPTEDPVDFYCSRDGYMAYALDHHKFYQCENIGPHKWRLTLQPCPGDMTWVQAHKKCDGPPDVYHQ</sequence>
<feature type="region of interest" description="Disordered" evidence="5">
    <location>
        <begin position="922"/>
        <end position="959"/>
    </location>
</feature>
<dbReference type="EMBL" id="OC855449">
    <property type="protein sequence ID" value="CAD7622006.1"/>
    <property type="molecule type" value="Genomic_DNA"/>
</dbReference>
<dbReference type="InterPro" id="IPR036508">
    <property type="entry name" value="Chitin-bd_dom_sf"/>
</dbReference>
<dbReference type="InterPro" id="IPR017853">
    <property type="entry name" value="GH"/>
</dbReference>
<protein>
    <recommendedName>
        <fullName evidence="6">GH18 domain-containing protein</fullName>
    </recommendedName>
</protein>
<dbReference type="InterPro" id="IPR001223">
    <property type="entry name" value="Glyco_hydro18_cat"/>
</dbReference>
<dbReference type="GO" id="GO:0005975">
    <property type="term" value="P:carbohydrate metabolic process"/>
    <property type="evidence" value="ECO:0007669"/>
    <property type="project" value="InterPro"/>
</dbReference>
<dbReference type="InterPro" id="IPR001579">
    <property type="entry name" value="Glyco_hydro_18_chit_AS"/>
</dbReference>
<dbReference type="InterPro" id="IPR011583">
    <property type="entry name" value="Chitinase_II/V-like_cat"/>
</dbReference>
<evidence type="ECO:0000256" key="1">
    <source>
        <dbReference type="ARBA" id="ARBA00022801"/>
    </source>
</evidence>
<proteinExistence type="predicted"/>
<evidence type="ECO:0000256" key="2">
    <source>
        <dbReference type="ARBA" id="ARBA00023157"/>
    </source>
</evidence>
<evidence type="ECO:0000256" key="4">
    <source>
        <dbReference type="RuleBase" id="RU000489"/>
    </source>
</evidence>
<dbReference type="PROSITE" id="PS01095">
    <property type="entry name" value="GH18_1"/>
    <property type="match status" value="2"/>
</dbReference>
<dbReference type="Gene3D" id="3.20.20.80">
    <property type="entry name" value="Glycosidases"/>
    <property type="match status" value="3"/>
</dbReference>
<keyword evidence="8" id="KW-1185">Reference proteome</keyword>
<dbReference type="SMART" id="SM00636">
    <property type="entry name" value="Glyco_18"/>
    <property type="match status" value="2"/>
</dbReference>
<dbReference type="GO" id="GO:0004568">
    <property type="term" value="F:chitinase activity"/>
    <property type="evidence" value="ECO:0007669"/>
    <property type="project" value="TreeGrafter"/>
</dbReference>
<dbReference type="OrthoDB" id="73875at2759"/>
<dbReference type="SUPFAM" id="SSF57625">
    <property type="entry name" value="Invertebrate chitin-binding proteins"/>
    <property type="match status" value="1"/>
</dbReference>
<keyword evidence="3 4" id="KW-0326">Glycosidase</keyword>
<feature type="region of interest" description="Disordered" evidence="5">
    <location>
        <begin position="410"/>
        <end position="445"/>
    </location>
</feature>
<dbReference type="Gene3D" id="2.170.140.10">
    <property type="entry name" value="Chitin binding domain"/>
    <property type="match status" value="1"/>
</dbReference>